<feature type="signal peptide" evidence="4">
    <location>
        <begin position="1"/>
        <end position="19"/>
    </location>
</feature>
<dbReference type="EMBL" id="CAJOBQ010000274">
    <property type="protein sequence ID" value="CAF4314239.1"/>
    <property type="molecule type" value="Genomic_DNA"/>
</dbReference>
<dbReference type="GO" id="GO:0008475">
    <property type="term" value="F:procollagen-lysine 5-dioxygenase activity"/>
    <property type="evidence" value="ECO:0007669"/>
    <property type="project" value="TreeGrafter"/>
</dbReference>
<dbReference type="SUPFAM" id="SSF53448">
    <property type="entry name" value="Nucleotide-diphospho-sugar transferases"/>
    <property type="match status" value="1"/>
</dbReference>
<dbReference type="SMART" id="SM00702">
    <property type="entry name" value="P4Hc"/>
    <property type="match status" value="1"/>
</dbReference>
<keyword evidence="4" id="KW-0732">Signal</keyword>
<proteinExistence type="predicted"/>
<dbReference type="InterPro" id="IPR006620">
    <property type="entry name" value="Pro_4_hyd_alph"/>
</dbReference>
<feature type="chain" id="PRO_5032344722" description="Calponin-homology (CH) domain-containing protein" evidence="4">
    <location>
        <begin position="20"/>
        <end position="1108"/>
    </location>
</feature>
<protein>
    <recommendedName>
        <fullName evidence="5">Calponin-homology (CH) domain-containing protein</fullName>
    </recommendedName>
</protein>
<comment type="cofactor">
    <cofactor evidence="1">
        <name>L-ascorbate</name>
        <dbReference type="ChEBI" id="CHEBI:38290"/>
    </cofactor>
</comment>
<evidence type="ECO:0000256" key="2">
    <source>
        <dbReference type="ARBA" id="ARBA00022964"/>
    </source>
</evidence>
<name>A0A820IQW9_9BILA</name>
<evidence type="ECO:0000256" key="1">
    <source>
        <dbReference type="ARBA" id="ARBA00001961"/>
    </source>
</evidence>
<reference evidence="6" key="1">
    <citation type="submission" date="2021-02" db="EMBL/GenBank/DDBJ databases">
        <authorList>
            <person name="Nowell W R."/>
        </authorList>
    </citation>
    <scope>NUCLEOTIDE SEQUENCE</scope>
</reference>
<dbReference type="InterPro" id="IPR057589">
    <property type="entry name" value="GT_PLOD"/>
</dbReference>
<dbReference type="SUPFAM" id="SSF47576">
    <property type="entry name" value="Calponin-homology domain, CH-domain"/>
    <property type="match status" value="2"/>
</dbReference>
<dbReference type="AlphaFoldDB" id="A0A820IQW9"/>
<dbReference type="PROSITE" id="PS50021">
    <property type="entry name" value="CH"/>
    <property type="match status" value="2"/>
</dbReference>
<accession>A0A820IQW9</accession>
<dbReference type="Pfam" id="PF00307">
    <property type="entry name" value="CH"/>
    <property type="match status" value="2"/>
</dbReference>
<dbReference type="InterPro" id="IPR036872">
    <property type="entry name" value="CH_dom_sf"/>
</dbReference>
<dbReference type="Gene3D" id="1.10.418.10">
    <property type="entry name" value="Calponin-like domain"/>
    <property type="match status" value="2"/>
</dbReference>
<sequence>MIGQWFVLFLVGFLYPIYAISNDDLLVVSVATNETDGYLRFIRSLNVYGYNHETYGLGQPWKGGNIQFTAGGGQKINFLRENLVRYKDDTTKIILFSDSYDVMFTQTPENLLEKFEKFKPARVIFGAEDFCWPDQNLEYEYPFVESNEKRFLNSGGFIGYASDIYEMITSKETIKDDEDDQLFYTKIFLDKNLRDKWSIVLDKKADIFMNLNGAVDEIELPLRNDEVYVHNSWTDSDPIVIHGNGPAKRSLNYLSNYIARTWSSNAGCLQCKENVIDLTKIDDQAQWPLVYIAAFIEYPTPFLEEYFEKILNLTYPKNRLAIFIHNQVEYHKNLTDKYMSTFKENEYKFVKYLSYDDDTTEGEARQQAITECQEDNCDYLFVIDSVVQLDNPDTLLKLISLNRTILAPMLMRPEKTWSNFWGDYTEEGYYRRSPDYLDIINYNKTGLFNVPHISNCYLINGTFLKKFTPQYIDPSTDPDVKFSQTIRDAGFFLYVNNELTYGHLMDPDNFNTSLIIPELYEIFTNFLDWKARYIHPDYYKSLEPNATFQQPCLDVFWFPVVTKRFTEDLVDLMEKFNRWSGSAHNDGRLAGGYENVPTDDIHMTQVGLNDHWLYFLKEFIQPIQQKLYTGYFSDPPKAALNFVVRYMPEYQYKLRPHHDASTYTINIALNDAGKDYEGGGCRFLRYNCTIAGTRRGWTLMHPGRLTHFHEDIEMSTTTESSSFISNTLKRRQQKRQEASKVLQEGISSLHLSSIPNEQQATHEGGIYPLFNIDPESYLLEEGDERSMLEPNSYNNPNFKQTINVLFNWLNTSLSKNSIIIRSFENDLYDGYILAKLIEYYQPHVRLLLDDIPLSEESKKKTLERVLNYLETRFSQQNLPVQWTFEQVYNRDLICILHLLLACMQLFNVNARYDLPKNLLLKVIVVKKINGILQTRIVNECFIDDYERELASEMSRKQGDLIDTLFDLAPDRLAGVEKILLNFINNQLNRYNIHVKQIDIEYFQDGLNLLYLISNLENYFIILNKYYHKKPLTREQSHANIQLAFQLMNQAGIEIDQYCRINDLISGNQRTLYRLLFQLYLRYNKDSNNLLKSISSLASVRMDADSPFL</sequence>
<gene>
    <name evidence="6" type="ORF">TSG867_LOCUS7117</name>
</gene>
<evidence type="ECO:0000256" key="3">
    <source>
        <dbReference type="ARBA" id="ARBA00023002"/>
    </source>
</evidence>
<dbReference type="GO" id="GO:0031418">
    <property type="term" value="F:L-ascorbic acid binding"/>
    <property type="evidence" value="ECO:0007669"/>
    <property type="project" value="InterPro"/>
</dbReference>
<comment type="caution">
    <text evidence="6">The sequence shown here is derived from an EMBL/GenBank/DDBJ whole genome shotgun (WGS) entry which is preliminary data.</text>
</comment>
<dbReference type="PANTHER" id="PTHR10730">
    <property type="entry name" value="PROCOLLAGEN-LYSINE,2-OXOGLUTARATE 5-DIOXYGENASE/GLYCOSYLTRANSFERASE 25 FAMILY MEMBER"/>
    <property type="match status" value="1"/>
</dbReference>
<dbReference type="InterPro" id="IPR050757">
    <property type="entry name" value="Collagen_mod_GT25"/>
</dbReference>
<organism evidence="6 7">
    <name type="scientific">Rotaria socialis</name>
    <dbReference type="NCBI Taxonomy" id="392032"/>
    <lineage>
        <taxon>Eukaryota</taxon>
        <taxon>Metazoa</taxon>
        <taxon>Spiralia</taxon>
        <taxon>Gnathifera</taxon>
        <taxon>Rotifera</taxon>
        <taxon>Eurotatoria</taxon>
        <taxon>Bdelloidea</taxon>
        <taxon>Philodinida</taxon>
        <taxon>Philodinidae</taxon>
        <taxon>Rotaria</taxon>
    </lineage>
</organism>
<dbReference type="InterPro" id="IPR029044">
    <property type="entry name" value="Nucleotide-diphossugar_trans"/>
</dbReference>
<evidence type="ECO:0000256" key="4">
    <source>
        <dbReference type="SAM" id="SignalP"/>
    </source>
</evidence>
<dbReference type="Proteomes" id="UP000663862">
    <property type="component" value="Unassembled WGS sequence"/>
</dbReference>
<dbReference type="Pfam" id="PF25342">
    <property type="entry name" value="GT_PLOD"/>
    <property type="match status" value="1"/>
</dbReference>
<dbReference type="PANTHER" id="PTHR10730:SF45">
    <property type="entry name" value="PROCOLLAGEN-LYSINE,2-OXOGLUTARATE 5-DIOXYGENASE"/>
    <property type="match status" value="1"/>
</dbReference>
<evidence type="ECO:0000259" key="5">
    <source>
        <dbReference type="PROSITE" id="PS50021"/>
    </source>
</evidence>
<evidence type="ECO:0000313" key="6">
    <source>
        <dbReference type="EMBL" id="CAF4314239.1"/>
    </source>
</evidence>
<dbReference type="GO" id="GO:0005506">
    <property type="term" value="F:iron ion binding"/>
    <property type="evidence" value="ECO:0007669"/>
    <property type="project" value="InterPro"/>
</dbReference>
<keyword evidence="2" id="KW-0223">Dioxygenase</keyword>
<feature type="domain" description="Calponin-homology (CH)" evidence="5">
    <location>
        <begin position="973"/>
        <end position="1083"/>
    </location>
</feature>
<evidence type="ECO:0000313" key="7">
    <source>
        <dbReference type="Proteomes" id="UP000663862"/>
    </source>
</evidence>
<feature type="domain" description="Calponin-homology (CH)" evidence="5">
    <location>
        <begin position="799"/>
        <end position="907"/>
    </location>
</feature>
<dbReference type="InterPro" id="IPR001715">
    <property type="entry name" value="CH_dom"/>
</dbReference>
<dbReference type="GO" id="GO:0005783">
    <property type="term" value="C:endoplasmic reticulum"/>
    <property type="evidence" value="ECO:0007669"/>
    <property type="project" value="TreeGrafter"/>
</dbReference>
<keyword evidence="3" id="KW-0560">Oxidoreductase</keyword>